<accession>A0A834Y6S5</accession>
<dbReference type="GO" id="GO:0006099">
    <property type="term" value="P:tricarboxylic acid cycle"/>
    <property type="evidence" value="ECO:0007669"/>
    <property type="project" value="UniProtKB-KW"/>
</dbReference>
<evidence type="ECO:0000256" key="2">
    <source>
        <dbReference type="ARBA" id="ARBA00007294"/>
    </source>
</evidence>
<dbReference type="InterPro" id="IPR034804">
    <property type="entry name" value="SQR/QFR_C/D"/>
</dbReference>
<feature type="transmembrane region" description="Helical" evidence="12">
    <location>
        <begin position="92"/>
        <end position="108"/>
    </location>
</feature>
<sequence length="189" mass="20520">MAYLMRCQFAKSIPTLSKLLTGSSRLAVEKKLPITVRNYNSLVKNVKHNGLVPVKNVCQKSNKLTGALGIFANQIRASSHGDHVRLWQMERIVAASFVVLFPGVILLQNPIIDVAFSLLVVMHAHWGLEAVILDYARPAVVGKILPKVLMLALYLLSGITLAGLGAVIYNGPGVGGSIKRIWAIGNDKK</sequence>
<evidence type="ECO:0000256" key="9">
    <source>
        <dbReference type="ARBA" id="ARBA00023136"/>
    </source>
</evidence>
<organism evidence="13 14">
    <name type="scientific">Aphidius gifuensis</name>
    <name type="common">Parasitoid wasp</name>
    <dbReference type="NCBI Taxonomy" id="684658"/>
    <lineage>
        <taxon>Eukaryota</taxon>
        <taxon>Metazoa</taxon>
        <taxon>Ecdysozoa</taxon>
        <taxon>Arthropoda</taxon>
        <taxon>Hexapoda</taxon>
        <taxon>Insecta</taxon>
        <taxon>Pterygota</taxon>
        <taxon>Neoptera</taxon>
        <taxon>Endopterygota</taxon>
        <taxon>Hymenoptera</taxon>
        <taxon>Apocrita</taxon>
        <taxon>Ichneumonoidea</taxon>
        <taxon>Braconidae</taxon>
        <taxon>Aphidiinae</taxon>
        <taxon>Aphidius</taxon>
    </lineage>
</organism>
<keyword evidence="12" id="KW-0816">Tricarboxylic acid cycle</keyword>
<keyword evidence="14" id="KW-1185">Reference proteome</keyword>
<evidence type="ECO:0000256" key="4">
    <source>
        <dbReference type="ARBA" id="ARBA00022692"/>
    </source>
</evidence>
<keyword evidence="11" id="KW-0408">Iron</keyword>
<evidence type="ECO:0000313" key="13">
    <source>
        <dbReference type="EMBL" id="KAF7998183.1"/>
    </source>
</evidence>
<keyword evidence="4 12" id="KW-0812">Transmembrane</keyword>
<comment type="caution">
    <text evidence="12">Lacks conserved residue(s) required for the propagation of feature annotation.</text>
</comment>
<feature type="transmembrane region" description="Helical" evidence="12">
    <location>
        <begin position="148"/>
        <end position="169"/>
    </location>
</feature>
<protein>
    <recommendedName>
        <fullName evidence="12">Succinate dehydrogenase [ubiquinone] cytochrome b small subunit</fullName>
    </recommendedName>
</protein>
<dbReference type="Pfam" id="PF05328">
    <property type="entry name" value="CybS"/>
    <property type="match status" value="1"/>
</dbReference>
<evidence type="ECO:0000256" key="8">
    <source>
        <dbReference type="ARBA" id="ARBA00023128"/>
    </source>
</evidence>
<keyword evidence="7 12" id="KW-1133">Transmembrane helix</keyword>
<dbReference type="AlphaFoldDB" id="A0A834Y6S5"/>
<dbReference type="Gene3D" id="1.20.1300.10">
    <property type="entry name" value="Fumarate reductase/succinate dehydrogenase, transmembrane subunit"/>
    <property type="match status" value="1"/>
</dbReference>
<keyword evidence="3 12" id="KW-0813">Transport</keyword>
<name>A0A834Y6S5_APHGI</name>
<evidence type="ECO:0000256" key="3">
    <source>
        <dbReference type="ARBA" id="ARBA00022448"/>
    </source>
</evidence>
<comment type="function">
    <text evidence="12">Membrane-anchoring subunit of succinate dehydrogenase (SDH) that is involved in complex II of the mitochondrial electron transport chain and is responsible for transferring electrons from succinate to ubiquinone (coenzyme Q).</text>
</comment>
<dbReference type="GO" id="GO:0006121">
    <property type="term" value="P:mitochondrial electron transport, succinate to ubiquinone"/>
    <property type="evidence" value="ECO:0007669"/>
    <property type="project" value="TreeGrafter"/>
</dbReference>
<keyword evidence="9 12" id="KW-0472">Membrane</keyword>
<dbReference type="EMBL" id="JACMRX010000001">
    <property type="protein sequence ID" value="KAF7998183.1"/>
    <property type="molecule type" value="Genomic_DNA"/>
</dbReference>
<dbReference type="GO" id="GO:0048039">
    <property type="term" value="F:ubiquinone binding"/>
    <property type="evidence" value="ECO:0007669"/>
    <property type="project" value="TreeGrafter"/>
</dbReference>
<dbReference type="PANTHER" id="PTHR13337:SF2">
    <property type="entry name" value="SUCCINATE DEHYDROGENASE [UBIQUINONE] CYTOCHROME B SMALL SUBUNIT, MITOCHONDRIAL"/>
    <property type="match status" value="1"/>
</dbReference>
<evidence type="ECO:0000256" key="7">
    <source>
        <dbReference type="ARBA" id="ARBA00022989"/>
    </source>
</evidence>
<dbReference type="InterPro" id="IPR007992">
    <property type="entry name" value="CybS"/>
</dbReference>
<dbReference type="GO" id="GO:0046872">
    <property type="term" value="F:metal ion binding"/>
    <property type="evidence" value="ECO:0007669"/>
    <property type="project" value="UniProtKB-KW"/>
</dbReference>
<proteinExistence type="inferred from homology"/>
<keyword evidence="11 12" id="KW-0479">Metal-binding</keyword>
<comment type="caution">
    <text evidence="13">The sequence shown here is derived from an EMBL/GenBank/DDBJ whole genome shotgun (WGS) entry which is preliminary data.</text>
</comment>
<evidence type="ECO:0000256" key="12">
    <source>
        <dbReference type="RuleBase" id="RU364031"/>
    </source>
</evidence>
<keyword evidence="6 12" id="KW-0809">Transit peptide</keyword>
<comment type="subcellular location">
    <subcellularLocation>
        <location evidence="1 12">Mitochondrion inner membrane</location>
        <topology evidence="1 12">Multi-pass membrane protein</topology>
    </subcellularLocation>
</comment>
<keyword evidence="5 12" id="KW-0999">Mitochondrion inner membrane</keyword>
<gene>
    <name evidence="13" type="ORF">HCN44_009581</name>
</gene>
<evidence type="ECO:0000256" key="6">
    <source>
        <dbReference type="ARBA" id="ARBA00022946"/>
    </source>
</evidence>
<keyword evidence="12" id="KW-0349">Heme</keyword>
<feature type="binding site" evidence="10">
    <location>
        <position position="135"/>
    </location>
    <ligand>
        <name>a ubiquinone</name>
        <dbReference type="ChEBI" id="CHEBI:16389"/>
        <note>ligand shared with IP/SDHB</note>
    </ligand>
</feature>
<dbReference type="Proteomes" id="UP000639338">
    <property type="component" value="Unassembled WGS sequence"/>
</dbReference>
<evidence type="ECO:0000256" key="1">
    <source>
        <dbReference type="ARBA" id="ARBA00004448"/>
    </source>
</evidence>
<comment type="similarity">
    <text evidence="2 12">Belongs to the CybS family.</text>
</comment>
<dbReference type="OrthoDB" id="18577at2759"/>
<keyword evidence="12" id="KW-0249">Electron transport</keyword>
<evidence type="ECO:0000256" key="11">
    <source>
        <dbReference type="PIRSR" id="PIRSR607992-2"/>
    </source>
</evidence>
<evidence type="ECO:0000256" key="5">
    <source>
        <dbReference type="ARBA" id="ARBA00022792"/>
    </source>
</evidence>
<evidence type="ECO:0000313" key="14">
    <source>
        <dbReference type="Proteomes" id="UP000639338"/>
    </source>
</evidence>
<keyword evidence="8 12" id="KW-0496">Mitochondrion</keyword>
<dbReference type="GO" id="GO:0020037">
    <property type="term" value="F:heme binding"/>
    <property type="evidence" value="ECO:0007669"/>
    <property type="project" value="TreeGrafter"/>
</dbReference>
<dbReference type="GO" id="GO:0005743">
    <property type="term" value="C:mitochondrial inner membrane"/>
    <property type="evidence" value="ECO:0007669"/>
    <property type="project" value="UniProtKB-SubCell"/>
</dbReference>
<feature type="binding site" description="axial binding residue" evidence="11">
    <location>
        <position position="123"/>
    </location>
    <ligand>
        <name>heme b</name>
        <dbReference type="ChEBI" id="CHEBI:60344"/>
        <note>ligand shared with SDHC</note>
    </ligand>
    <ligandPart>
        <name>Fe</name>
        <dbReference type="ChEBI" id="CHEBI:18248"/>
    </ligandPart>
</feature>
<reference evidence="13 14" key="1">
    <citation type="submission" date="2020-08" db="EMBL/GenBank/DDBJ databases">
        <title>Aphidius gifuensis genome sequencing and assembly.</title>
        <authorList>
            <person name="Du Z."/>
        </authorList>
    </citation>
    <scope>NUCLEOTIDE SEQUENCE [LARGE SCALE GENOMIC DNA]</scope>
    <source>
        <strain evidence="13">YNYX2018</strain>
        <tissue evidence="13">Adults</tissue>
    </source>
</reference>
<evidence type="ECO:0000256" key="10">
    <source>
        <dbReference type="PIRSR" id="PIRSR607992-1"/>
    </source>
</evidence>
<dbReference type="PANTHER" id="PTHR13337">
    <property type="entry name" value="SUCCINATE DEHYDROGENASE"/>
    <property type="match status" value="1"/>
</dbReference>